<protein>
    <submittedName>
        <fullName evidence="1">Uncharacterized protein</fullName>
    </submittedName>
</protein>
<accession>A0ACC3C8W9</accession>
<keyword evidence="2" id="KW-1185">Reference proteome</keyword>
<reference evidence="1" key="1">
    <citation type="submission" date="2019-11" db="EMBL/GenBank/DDBJ databases">
        <title>Nori genome reveals adaptations in red seaweeds to the harsh intertidal environment.</title>
        <authorList>
            <person name="Wang D."/>
            <person name="Mao Y."/>
        </authorList>
    </citation>
    <scope>NUCLEOTIDE SEQUENCE</scope>
    <source>
        <tissue evidence="1">Gametophyte</tissue>
    </source>
</reference>
<evidence type="ECO:0000313" key="2">
    <source>
        <dbReference type="Proteomes" id="UP000798662"/>
    </source>
</evidence>
<sequence>MDDDGFIYTIASDEEGAPAGVSSDEDEPEPPPAVAAAAAPTTATGRGRLRRKAAAALPALREASPPLAGGFVVDSDFPAVHPHTAAAVAAAARDGDGDGGAIAAAPHPMEDPVAAAVRRLQTPRRVYGPPVPPTAAEVAAAADADAAAAERERAHRQACVEADVVGVVPAARGGRRARAAAADAAAAVAAERESEEEGAAGGADAGSGGWAEDRRGSDGDGGIDGGSGANDPAEGGVAALGVGDVAPLGSSDEEGSGKDDSDDGSADSGADATGGPAAVPAPPRSRAEAKAAKAAARAARRAAKDASRVPPPPPVTSFGDLHLSRPLLRAVEALGWDVPTPIQAAAIPPALAGRDVLGSASTGSGKTAAFMLPVLERLLRSGTSVGGGGGAGAATRVLALLPTRELAVQCHTVTAALAKYTGISSALAVGGLSSAVQEAALRSRPSVVVATPGRAVDHLRNALGWGLADVEVLIIDEADRLMELGFADEVAELVAACPRRRRGGGGGVQTLLFSATLPGTRGVGAGATRLDALIKGALHKPVRIAIDARAAGDVSGVGDPGAGGAPSRGRVALPPGLTQEVIKVKGATEESRQALLLALASRTYTRRVIVFFAQKKAVHAAHLLFRLVGLASAELHGDMPQSARLASLSAFSSGAADFLLATDVAARGLDVPSVAVVINADAPRDGTAYVHRVGRTARAGRGGVAVTLLDTAVAGERRLLTALAKSTTTPAPPVAARTVPPRVVASWAVRIASLAPAVAAVRVEERAEAATRVAAREIAAAENALLHAAEIGARPARSWFQTGKEKAAVKAATLAASGFVKPGGGAGGAAPATRAERAAAKRAERDRAARQAERAGLARDYGAQRSAKRKGGGGDPRGGGGGGSGPAPDRRPRAGRVWKCRGRPPIEKSITSDQKQQKGTSHR</sequence>
<evidence type="ECO:0000313" key="1">
    <source>
        <dbReference type="EMBL" id="KAK1866208.1"/>
    </source>
</evidence>
<dbReference type="EMBL" id="CM020619">
    <property type="protein sequence ID" value="KAK1866208.1"/>
    <property type="molecule type" value="Genomic_DNA"/>
</dbReference>
<comment type="caution">
    <text evidence="1">The sequence shown here is derived from an EMBL/GenBank/DDBJ whole genome shotgun (WGS) entry which is preliminary data.</text>
</comment>
<gene>
    <name evidence="1" type="ORF">I4F81_008728</name>
</gene>
<organism evidence="1 2">
    <name type="scientific">Pyropia yezoensis</name>
    <name type="common">Susabi-nori</name>
    <name type="synonym">Porphyra yezoensis</name>
    <dbReference type="NCBI Taxonomy" id="2788"/>
    <lineage>
        <taxon>Eukaryota</taxon>
        <taxon>Rhodophyta</taxon>
        <taxon>Bangiophyceae</taxon>
        <taxon>Bangiales</taxon>
        <taxon>Bangiaceae</taxon>
        <taxon>Pyropia</taxon>
    </lineage>
</organism>
<name>A0ACC3C8W9_PYRYE</name>
<dbReference type="Proteomes" id="UP000798662">
    <property type="component" value="Chromosome 2"/>
</dbReference>
<proteinExistence type="predicted"/>